<evidence type="ECO:0000256" key="3">
    <source>
        <dbReference type="ARBA" id="ARBA00022679"/>
    </source>
</evidence>
<dbReference type="InterPro" id="IPR001451">
    <property type="entry name" value="Hexapep"/>
</dbReference>
<dbReference type="NCBIfam" id="NF002060">
    <property type="entry name" value="PRK00892.1"/>
    <property type="match status" value="1"/>
</dbReference>
<comment type="similarity">
    <text evidence="7">Belongs to the transferase hexapeptide repeat family. LpxD subfamily.</text>
</comment>
<protein>
    <recommendedName>
        <fullName evidence="7">UDP-3-O-acylglucosamine N-acyltransferase</fullName>
        <ecNumber evidence="7">2.3.1.191</ecNumber>
    </recommendedName>
</protein>
<comment type="pathway">
    <text evidence="7">Bacterial outer membrane biogenesis; LPS lipid A biosynthesis.</text>
</comment>
<dbReference type="InterPro" id="IPR020573">
    <property type="entry name" value="UDP_GlcNAc_AcTrfase_non-rep"/>
</dbReference>
<comment type="catalytic activity">
    <reaction evidence="7">
        <text>a UDP-3-O-[(3R)-3-hydroxyacyl]-alpha-D-glucosamine + a (3R)-hydroxyacyl-[ACP] = a UDP-2-N,3-O-bis[(3R)-3-hydroxyacyl]-alpha-D-glucosamine + holo-[ACP] + H(+)</text>
        <dbReference type="Rhea" id="RHEA:53836"/>
        <dbReference type="Rhea" id="RHEA-COMP:9685"/>
        <dbReference type="Rhea" id="RHEA-COMP:9945"/>
        <dbReference type="ChEBI" id="CHEBI:15378"/>
        <dbReference type="ChEBI" id="CHEBI:64479"/>
        <dbReference type="ChEBI" id="CHEBI:78827"/>
        <dbReference type="ChEBI" id="CHEBI:137740"/>
        <dbReference type="ChEBI" id="CHEBI:137748"/>
        <dbReference type="EC" id="2.3.1.191"/>
    </reaction>
</comment>
<dbReference type="HAMAP" id="MF_00523">
    <property type="entry name" value="LpxD"/>
    <property type="match status" value="1"/>
</dbReference>
<evidence type="ECO:0000256" key="5">
    <source>
        <dbReference type="ARBA" id="ARBA00023098"/>
    </source>
</evidence>
<feature type="coiled-coil region" evidence="8">
    <location>
        <begin position="338"/>
        <end position="365"/>
    </location>
</feature>
<dbReference type="SUPFAM" id="SSF51161">
    <property type="entry name" value="Trimeric LpxA-like enzymes"/>
    <property type="match status" value="1"/>
</dbReference>
<dbReference type="UniPathway" id="UPA00973"/>
<dbReference type="GO" id="GO:0103118">
    <property type="term" value="F:UDP-3-O-[(3R)-3-hydroxyacyl]-glucosamine N-acyltransferase activity"/>
    <property type="evidence" value="ECO:0007669"/>
    <property type="project" value="UniProtKB-EC"/>
</dbReference>
<dbReference type="InterPro" id="IPR018357">
    <property type="entry name" value="Hexapep_transf_CS"/>
</dbReference>
<dbReference type="CDD" id="cd03352">
    <property type="entry name" value="LbH_LpxD"/>
    <property type="match status" value="1"/>
</dbReference>
<name>A0A5E5AFF0_9BURK</name>
<dbReference type="RefSeq" id="WP_150626713.1">
    <property type="nucleotide sequence ID" value="NZ_CABPSQ010000008.1"/>
</dbReference>
<dbReference type="Pfam" id="PF00132">
    <property type="entry name" value="Hexapep"/>
    <property type="match status" value="2"/>
</dbReference>
<gene>
    <name evidence="7" type="primary">lpxD</name>
    <name evidence="10" type="ORF">PCA31118_03909</name>
</gene>
<dbReference type="Pfam" id="PF14602">
    <property type="entry name" value="Hexapep_2"/>
    <property type="match status" value="2"/>
</dbReference>
<evidence type="ECO:0000313" key="11">
    <source>
        <dbReference type="Proteomes" id="UP000414136"/>
    </source>
</evidence>
<evidence type="ECO:0000256" key="1">
    <source>
        <dbReference type="ARBA" id="ARBA00022516"/>
    </source>
</evidence>
<dbReference type="InterPro" id="IPR011004">
    <property type="entry name" value="Trimer_LpxA-like_sf"/>
</dbReference>
<keyword evidence="3 7" id="KW-0808">Transferase</keyword>
<dbReference type="PANTHER" id="PTHR43378">
    <property type="entry name" value="UDP-3-O-ACYLGLUCOSAMINE N-ACYLTRANSFERASE"/>
    <property type="match status" value="1"/>
</dbReference>
<keyword evidence="11" id="KW-1185">Reference proteome</keyword>
<evidence type="ECO:0000256" key="2">
    <source>
        <dbReference type="ARBA" id="ARBA00022556"/>
    </source>
</evidence>
<keyword evidence="8" id="KW-0175">Coiled coil</keyword>
<keyword evidence="6 7" id="KW-0012">Acyltransferase</keyword>
<dbReference type="GO" id="GO:0016020">
    <property type="term" value="C:membrane"/>
    <property type="evidence" value="ECO:0007669"/>
    <property type="project" value="GOC"/>
</dbReference>
<feature type="active site" description="Proton acceptor" evidence="7">
    <location>
        <position position="261"/>
    </location>
</feature>
<keyword evidence="5 7" id="KW-0443">Lipid metabolism</keyword>
<evidence type="ECO:0000259" key="9">
    <source>
        <dbReference type="Pfam" id="PF04613"/>
    </source>
</evidence>
<dbReference type="NCBIfam" id="TIGR01853">
    <property type="entry name" value="lipid_A_lpxD"/>
    <property type="match status" value="1"/>
</dbReference>
<comment type="subunit">
    <text evidence="7">Homotrimer.</text>
</comment>
<evidence type="ECO:0000256" key="4">
    <source>
        <dbReference type="ARBA" id="ARBA00022737"/>
    </source>
</evidence>
<dbReference type="Gene3D" id="1.20.5.170">
    <property type="match status" value="1"/>
</dbReference>
<dbReference type="Gene3D" id="2.160.10.10">
    <property type="entry name" value="Hexapeptide repeat proteins"/>
    <property type="match status" value="1"/>
</dbReference>
<sequence>MTGAQSRSGASSAPAVTLAQLIARFGGDLVGNGEVAIEGLAPLDRAGARQLAFLSNPLYLAEVPNSGAAAVILSKADFDKLPTHEGRAWIIAPNPYAYFARVAQMFAQAAAPVPSAGVHPSATVDPSAVVPASCVIGPNVVIEAGVRLGERVRLMANVFVGRDTTLGDDVLVYPNVTLYHTTVIGARCVIHAGAVIGSDGFGFAPDFSATGGEWVKIPQVGRAVIEDDVEIGASTSIDRGAMADTVIEHGCKIDNQVQIAHNVRVGAFTVIAACTGIAGSSTIGKFCMLGGNVGIAGHVTLGDKVIVTAKSGVSKSLPGPGTYTSAFPAIPNAEWNKNAAIMRNLDKMRERVRQLEAKVKDLQDK</sequence>
<dbReference type="GO" id="GO:0009245">
    <property type="term" value="P:lipid A biosynthetic process"/>
    <property type="evidence" value="ECO:0007669"/>
    <property type="project" value="UniProtKB-UniRule"/>
</dbReference>
<evidence type="ECO:0000313" key="10">
    <source>
        <dbReference type="EMBL" id="VVE71572.1"/>
    </source>
</evidence>
<dbReference type="Pfam" id="PF04613">
    <property type="entry name" value="LpxD"/>
    <property type="match status" value="1"/>
</dbReference>
<dbReference type="PROSITE" id="PS00101">
    <property type="entry name" value="HEXAPEP_TRANSFERASES"/>
    <property type="match status" value="2"/>
</dbReference>
<evidence type="ECO:0000256" key="8">
    <source>
        <dbReference type="SAM" id="Coils"/>
    </source>
</evidence>
<feature type="domain" description="UDP-3-O-[3-hydroxymyristoyl] glucosamine N-acyltransferase non-repeat region" evidence="9">
    <location>
        <begin position="35"/>
        <end position="104"/>
    </location>
</feature>
<comment type="function">
    <text evidence="7">Catalyzes the N-acylation of UDP-3-O-acylglucosamine using 3-hydroxyacyl-ACP as the acyl donor. Is involved in the biosynthesis of lipid A, a phosphorylated glycolipid that anchors the lipopolysaccharide to the outer membrane of the cell.</text>
</comment>
<dbReference type="GO" id="GO:0016410">
    <property type="term" value="F:N-acyltransferase activity"/>
    <property type="evidence" value="ECO:0007669"/>
    <property type="project" value="InterPro"/>
</dbReference>
<dbReference type="Proteomes" id="UP000414136">
    <property type="component" value="Unassembled WGS sequence"/>
</dbReference>
<dbReference type="EMBL" id="CABPSQ010000008">
    <property type="protein sequence ID" value="VVE71572.1"/>
    <property type="molecule type" value="Genomic_DNA"/>
</dbReference>
<evidence type="ECO:0000256" key="6">
    <source>
        <dbReference type="ARBA" id="ARBA00023315"/>
    </source>
</evidence>
<dbReference type="PANTHER" id="PTHR43378:SF2">
    <property type="entry name" value="UDP-3-O-ACYLGLUCOSAMINE N-ACYLTRANSFERASE 1, MITOCHONDRIAL-RELATED"/>
    <property type="match status" value="1"/>
</dbReference>
<dbReference type="Gene3D" id="3.40.1390.10">
    <property type="entry name" value="MurE/MurF, N-terminal domain"/>
    <property type="match status" value="1"/>
</dbReference>
<dbReference type="InterPro" id="IPR007691">
    <property type="entry name" value="LpxD"/>
</dbReference>
<dbReference type="OrthoDB" id="9784739at2"/>
<accession>A0A5E5AFF0</accession>
<dbReference type="EC" id="2.3.1.191" evidence="7"/>
<reference evidence="10 11" key="1">
    <citation type="submission" date="2019-08" db="EMBL/GenBank/DDBJ databases">
        <authorList>
            <person name="Peeters C."/>
        </authorList>
    </citation>
    <scope>NUCLEOTIDE SEQUENCE [LARGE SCALE GENOMIC DNA]</scope>
    <source>
        <strain evidence="10 11">LMG 31118</strain>
    </source>
</reference>
<keyword evidence="1 7" id="KW-0444">Lipid biosynthesis</keyword>
<dbReference type="AlphaFoldDB" id="A0A5E5AFF0"/>
<evidence type="ECO:0000256" key="7">
    <source>
        <dbReference type="HAMAP-Rule" id="MF_00523"/>
    </source>
</evidence>
<keyword evidence="2 7" id="KW-0441">Lipid A biosynthesis</keyword>
<keyword evidence="4 7" id="KW-0677">Repeat</keyword>
<organism evidence="10 11">
    <name type="scientific">Pandoraea captiosa</name>
    <dbReference type="NCBI Taxonomy" id="2508302"/>
    <lineage>
        <taxon>Bacteria</taxon>
        <taxon>Pseudomonadati</taxon>
        <taxon>Pseudomonadota</taxon>
        <taxon>Betaproteobacteria</taxon>
        <taxon>Burkholderiales</taxon>
        <taxon>Burkholderiaceae</taxon>
        <taxon>Pandoraea</taxon>
    </lineage>
</organism>
<proteinExistence type="inferred from homology"/>